<feature type="transmembrane region" description="Helical" evidence="6">
    <location>
        <begin position="82"/>
        <end position="102"/>
    </location>
</feature>
<name>A0ABV9HXZ6_9FLAO</name>
<feature type="transmembrane region" description="Helical" evidence="6">
    <location>
        <begin position="959"/>
        <end position="976"/>
    </location>
</feature>
<feature type="domain" description="Cytochrome c assembly protein" evidence="7">
    <location>
        <begin position="841"/>
        <end position="1085"/>
    </location>
</feature>
<sequence>MQKKLVNILFSTRLMGLLFITYFVAMAVGTFLDYAQETSPTPYSRVWVYNSWWFSLIHILFVINFLGNIFRFKLLRKEKITTLIFHVSFILILIGAGITRYISFEGVMPISEGETATTFLSEKTYLELLVQGEIDGQPMQRTLDKELMLSTRLNNNFTWDTDFNNNPIEVKFNKFIGGAEEGLIEDETGKYHLKIVETGDGGGRHEHYLEEGELVNMHNVLYAFNKPTDGAINIGYDGENYTIRSPFEGEYKVMATQTDYPFVKDSVQPLQLRSLYNLQGLLFVIPEPAVKGKIGIVEKAIKQKNEQDALFVDVTANGETKTVGLLGGKGYSNDKKLIEVGGYKMYLSYGSKSIPLPFGIKLKDFIAEKYPGTESSYASFTSKITVEDEESFDYDIYMNHVLDHKGYRFFQASFKDEERTTILSVSHDFWGTWVTYIGYFLLYLGMMLILFDKGSRFGELKKTLDKIKSKKSKLAMILVLFAFAKAETAFSQDINTSAVVVQDSIPTVDLTEEPIIAIPSSDDAHEDKNRPLTKFQIDSLIIANAVPAEHAAKFGRMVVQDGGGRMMPINTYASLLLRKISRSDNYAGLNADQVLLSMMENPFIWNSAEILYLKKGNDSIRNVIGVPSDVKNFKVLDFFTDDFQYKLEPYLDRAFSEATPSIIDKEFRDVSLRLGLLNRTLSKANLKILPKPNDQNNTWISPIEVKDVGYRATDSVIANQIFPAYLLSLRKARLDGDYSDADKILAGIEKFQRRVSNDIMPTAEKIDAEILYNNNDPFTKLYWLYMLAALFMMIFVITEIFSPSKFVSFMVQLGTILVTILFLLHTGSLIWRWYISGHAPWSNAYESVLYVGWATMFFGLSISIQNWVATQKIYSIQKVSKILLPFAIIGAGVASLGDILFGKKGSSLTVASTAFVTGFILWAASMNWMNPEIENLQAVLNSYWLMIHTAVIVASYGPFALGAILGIVSLFLMIFTTKKNKVKMDLNIKELTVINEMALTVGMVLLAIGTFLGGQWANESWGRYWGWDPKETWALISLIVYAFVIHMRLIPGLRGKWLFNLLSIIALGSILFTYFGVNFYLSGLHAYQSGGDIANEKIIISAAFIAILGFLSYRKYATYYKKS</sequence>
<keyword evidence="3" id="KW-0201">Cytochrome c-type biogenesis</keyword>
<protein>
    <submittedName>
        <fullName evidence="9">Cytochrome c biogenesis protein CcsA</fullName>
    </submittedName>
</protein>
<dbReference type="Pfam" id="PF05140">
    <property type="entry name" value="ResB"/>
    <property type="match status" value="1"/>
</dbReference>
<keyword evidence="2 6" id="KW-0812">Transmembrane</keyword>
<evidence type="ECO:0000313" key="10">
    <source>
        <dbReference type="Proteomes" id="UP001596043"/>
    </source>
</evidence>
<evidence type="ECO:0000259" key="7">
    <source>
        <dbReference type="Pfam" id="PF01578"/>
    </source>
</evidence>
<feature type="transmembrane region" description="Helical" evidence="6">
    <location>
        <begin position="1097"/>
        <end position="1113"/>
    </location>
</feature>
<comment type="caution">
    <text evidence="9">The sequence shown here is derived from an EMBL/GenBank/DDBJ whole genome shotgun (WGS) entry which is preliminary data.</text>
</comment>
<evidence type="ECO:0000256" key="5">
    <source>
        <dbReference type="ARBA" id="ARBA00023136"/>
    </source>
</evidence>
<proteinExistence type="predicted"/>
<dbReference type="InterPro" id="IPR045062">
    <property type="entry name" value="Cyt_c_biogenesis_CcsA/CcmC"/>
</dbReference>
<dbReference type="PANTHER" id="PTHR30071:SF1">
    <property type="entry name" value="CYTOCHROME B_B6 PROTEIN-RELATED"/>
    <property type="match status" value="1"/>
</dbReference>
<feature type="transmembrane region" description="Helical" evidence="6">
    <location>
        <begin position="813"/>
        <end position="835"/>
    </location>
</feature>
<keyword evidence="10" id="KW-1185">Reference proteome</keyword>
<feature type="transmembrane region" description="Helical" evidence="6">
    <location>
        <begin position="1032"/>
        <end position="1050"/>
    </location>
</feature>
<feature type="transmembrane region" description="Helical" evidence="6">
    <location>
        <begin position="847"/>
        <end position="870"/>
    </location>
</feature>
<reference evidence="10" key="1">
    <citation type="journal article" date="2019" name="Int. J. Syst. Evol. Microbiol.">
        <title>The Global Catalogue of Microorganisms (GCM) 10K type strain sequencing project: providing services to taxonomists for standard genome sequencing and annotation.</title>
        <authorList>
            <consortium name="The Broad Institute Genomics Platform"/>
            <consortium name="The Broad Institute Genome Sequencing Center for Infectious Disease"/>
            <person name="Wu L."/>
            <person name="Ma J."/>
        </authorList>
    </citation>
    <scope>NUCLEOTIDE SEQUENCE [LARGE SCALE GENOMIC DNA]</scope>
    <source>
        <strain evidence="10">YJ-61-S</strain>
    </source>
</reference>
<feature type="transmembrane region" description="Helical" evidence="6">
    <location>
        <begin position="782"/>
        <end position="801"/>
    </location>
</feature>
<dbReference type="InterPro" id="IPR007816">
    <property type="entry name" value="ResB-like_domain"/>
</dbReference>
<gene>
    <name evidence="9" type="primary">ccsA</name>
    <name evidence="9" type="ORF">ACFO3O_09805</name>
</gene>
<feature type="domain" description="ResB-like" evidence="8">
    <location>
        <begin position="348"/>
        <end position="420"/>
    </location>
</feature>
<evidence type="ECO:0000313" key="9">
    <source>
        <dbReference type="EMBL" id="MFC4634201.1"/>
    </source>
</evidence>
<comment type="subcellular location">
    <subcellularLocation>
        <location evidence="1">Membrane</location>
        <topology evidence="1">Multi-pass membrane protein</topology>
    </subcellularLocation>
</comment>
<evidence type="ECO:0000256" key="2">
    <source>
        <dbReference type="ARBA" id="ARBA00022692"/>
    </source>
</evidence>
<evidence type="ECO:0000256" key="1">
    <source>
        <dbReference type="ARBA" id="ARBA00004141"/>
    </source>
</evidence>
<dbReference type="RefSeq" id="WP_379978426.1">
    <property type="nucleotide sequence ID" value="NZ_JBHSFV010000005.1"/>
</dbReference>
<dbReference type="InterPro" id="IPR002541">
    <property type="entry name" value="Cyt_c_assembly"/>
</dbReference>
<organism evidence="9 10">
    <name type="scientific">Dokdonia ponticola</name>
    <dbReference type="NCBI Taxonomy" id="2041041"/>
    <lineage>
        <taxon>Bacteria</taxon>
        <taxon>Pseudomonadati</taxon>
        <taxon>Bacteroidota</taxon>
        <taxon>Flavobacteriia</taxon>
        <taxon>Flavobacteriales</taxon>
        <taxon>Flavobacteriaceae</taxon>
        <taxon>Dokdonia</taxon>
    </lineage>
</organism>
<feature type="transmembrane region" description="Helical" evidence="6">
    <location>
        <begin position="882"/>
        <end position="901"/>
    </location>
</feature>
<feature type="transmembrane region" description="Helical" evidence="6">
    <location>
        <begin position="12"/>
        <end position="32"/>
    </location>
</feature>
<dbReference type="Proteomes" id="UP001596043">
    <property type="component" value="Unassembled WGS sequence"/>
</dbReference>
<keyword evidence="5 6" id="KW-0472">Membrane</keyword>
<accession>A0ABV9HXZ6</accession>
<evidence type="ECO:0000259" key="8">
    <source>
        <dbReference type="Pfam" id="PF05140"/>
    </source>
</evidence>
<feature type="transmembrane region" description="Helical" evidence="6">
    <location>
        <begin position="997"/>
        <end position="1017"/>
    </location>
</feature>
<keyword evidence="4 6" id="KW-1133">Transmembrane helix</keyword>
<feature type="transmembrane region" description="Helical" evidence="6">
    <location>
        <begin position="52"/>
        <end position="70"/>
    </location>
</feature>
<feature type="transmembrane region" description="Helical" evidence="6">
    <location>
        <begin position="430"/>
        <end position="451"/>
    </location>
</feature>
<evidence type="ECO:0000256" key="3">
    <source>
        <dbReference type="ARBA" id="ARBA00022748"/>
    </source>
</evidence>
<evidence type="ECO:0000256" key="6">
    <source>
        <dbReference type="SAM" id="Phobius"/>
    </source>
</evidence>
<evidence type="ECO:0000256" key="4">
    <source>
        <dbReference type="ARBA" id="ARBA00022989"/>
    </source>
</evidence>
<dbReference type="Pfam" id="PF01578">
    <property type="entry name" value="Cytochrom_C_asm"/>
    <property type="match status" value="1"/>
</dbReference>
<dbReference type="PANTHER" id="PTHR30071">
    <property type="entry name" value="HEME EXPORTER PROTEIN C"/>
    <property type="match status" value="1"/>
</dbReference>
<dbReference type="EMBL" id="JBHSFV010000005">
    <property type="protein sequence ID" value="MFC4634201.1"/>
    <property type="molecule type" value="Genomic_DNA"/>
</dbReference>
<feature type="transmembrane region" description="Helical" evidence="6">
    <location>
        <begin position="907"/>
        <end position="924"/>
    </location>
</feature>
<feature type="transmembrane region" description="Helical" evidence="6">
    <location>
        <begin position="1057"/>
        <end position="1077"/>
    </location>
</feature>